<comment type="caution">
    <text evidence="1">The sequence shown here is derived from an EMBL/GenBank/DDBJ whole genome shotgun (WGS) entry which is preliminary data.</text>
</comment>
<dbReference type="AlphaFoldDB" id="A0A9Q1IDI7"/>
<organism evidence="1 2">
    <name type="scientific">Synaphobranchus kaupii</name>
    <name type="common">Kaup's arrowtooth eel</name>
    <dbReference type="NCBI Taxonomy" id="118154"/>
    <lineage>
        <taxon>Eukaryota</taxon>
        <taxon>Metazoa</taxon>
        <taxon>Chordata</taxon>
        <taxon>Craniata</taxon>
        <taxon>Vertebrata</taxon>
        <taxon>Euteleostomi</taxon>
        <taxon>Actinopterygii</taxon>
        <taxon>Neopterygii</taxon>
        <taxon>Teleostei</taxon>
        <taxon>Anguilliformes</taxon>
        <taxon>Synaphobranchidae</taxon>
        <taxon>Synaphobranchus</taxon>
    </lineage>
</organism>
<gene>
    <name evidence="1" type="ORF">SKAU_G00389990</name>
</gene>
<sequence>MNVDEGLCCRGAEVTALISPLRLSGLDALSDVESKADWRVGTVSSIRGGCTAVIRLIVCVHCCRCPTVCRTATVTLLKCTMTHDHRLTPFKCLGSALPPDHFTHSVFDLPQFSHVKADISEVLSESCFPAPTPKPRSDCNL</sequence>
<name>A0A9Q1IDI7_SYNKA</name>
<reference evidence="1" key="1">
    <citation type="journal article" date="2023" name="Science">
        <title>Genome structures resolve the early diversification of teleost fishes.</title>
        <authorList>
            <person name="Parey E."/>
            <person name="Louis A."/>
            <person name="Montfort J."/>
            <person name="Bouchez O."/>
            <person name="Roques C."/>
            <person name="Iampietro C."/>
            <person name="Lluch J."/>
            <person name="Castinel A."/>
            <person name="Donnadieu C."/>
            <person name="Desvignes T."/>
            <person name="Floi Bucao C."/>
            <person name="Jouanno E."/>
            <person name="Wen M."/>
            <person name="Mejri S."/>
            <person name="Dirks R."/>
            <person name="Jansen H."/>
            <person name="Henkel C."/>
            <person name="Chen W.J."/>
            <person name="Zahm M."/>
            <person name="Cabau C."/>
            <person name="Klopp C."/>
            <person name="Thompson A.W."/>
            <person name="Robinson-Rechavi M."/>
            <person name="Braasch I."/>
            <person name="Lecointre G."/>
            <person name="Bobe J."/>
            <person name="Postlethwait J.H."/>
            <person name="Berthelot C."/>
            <person name="Roest Crollius H."/>
            <person name="Guiguen Y."/>
        </authorList>
    </citation>
    <scope>NUCLEOTIDE SEQUENCE</scope>
    <source>
        <strain evidence="1">WJC10195</strain>
    </source>
</reference>
<evidence type="ECO:0000313" key="1">
    <source>
        <dbReference type="EMBL" id="KAJ8335657.1"/>
    </source>
</evidence>
<dbReference type="Proteomes" id="UP001152622">
    <property type="component" value="Chromosome 20"/>
</dbReference>
<keyword evidence="2" id="KW-1185">Reference proteome</keyword>
<dbReference type="EMBL" id="JAINUF010000020">
    <property type="protein sequence ID" value="KAJ8335657.1"/>
    <property type="molecule type" value="Genomic_DNA"/>
</dbReference>
<proteinExistence type="predicted"/>
<accession>A0A9Q1IDI7</accession>
<evidence type="ECO:0000313" key="2">
    <source>
        <dbReference type="Proteomes" id="UP001152622"/>
    </source>
</evidence>
<protein>
    <submittedName>
        <fullName evidence="1">Uncharacterized protein</fullName>
    </submittedName>
</protein>